<proteinExistence type="predicted"/>
<sequence>MNQNWPTKDKDLQTARIIMEEYANKRDSESLGLFEIEVDQTEKRMNFCLSGWVVILAKHFVSVYGASQGDYVTRQVIGRCITQGQTLH</sequence>
<organism evidence="1 2">
    <name type="scientific">Legionella antarctica</name>
    <dbReference type="NCBI Taxonomy" id="2708020"/>
    <lineage>
        <taxon>Bacteria</taxon>
        <taxon>Pseudomonadati</taxon>
        <taxon>Pseudomonadota</taxon>
        <taxon>Gammaproteobacteria</taxon>
        <taxon>Legionellales</taxon>
        <taxon>Legionellaceae</taxon>
        <taxon>Legionella</taxon>
    </lineage>
</organism>
<dbReference type="Proteomes" id="UP000502894">
    <property type="component" value="Chromosome"/>
</dbReference>
<dbReference type="AlphaFoldDB" id="A0A6F8T7R7"/>
<evidence type="ECO:0000313" key="2">
    <source>
        <dbReference type="Proteomes" id="UP000502894"/>
    </source>
</evidence>
<dbReference type="RefSeq" id="WP_173237777.1">
    <property type="nucleotide sequence ID" value="NZ_AP022839.1"/>
</dbReference>
<gene>
    <name evidence="1" type="ORF">TUM19329_28190</name>
</gene>
<protein>
    <submittedName>
        <fullName evidence="1">Uncharacterized protein</fullName>
    </submittedName>
</protein>
<name>A0A6F8T7R7_9GAMM</name>
<dbReference type="KEGG" id="lant:TUM19329_28190"/>
<reference evidence="1" key="1">
    <citation type="journal article" date="2020" name="Microbiol. Resour. Announc.">
        <title>Complete Genome Sequence of Novel Psychrotolerant Legionella Strain TUM19329, Isolated from Antarctic Lake Sediment.</title>
        <authorList>
            <person name="Shimada S."/>
            <person name="Nakai R."/>
            <person name="Aoki K."/>
            <person name="Shimoeda N."/>
            <person name="Ohno G."/>
            <person name="Miyazaki Y."/>
            <person name="Kudoh S."/>
            <person name="Imura S."/>
            <person name="Watanabe K."/>
            <person name="Ishii Y."/>
            <person name="Tateda K."/>
        </authorList>
    </citation>
    <scope>NUCLEOTIDE SEQUENCE [LARGE SCALE GENOMIC DNA]</scope>
    <source>
        <strain evidence="1">TUM19329</strain>
    </source>
</reference>
<evidence type="ECO:0000313" key="1">
    <source>
        <dbReference type="EMBL" id="BCA96458.1"/>
    </source>
</evidence>
<accession>A0A6F8T7R7</accession>
<dbReference type="EMBL" id="AP022839">
    <property type="protein sequence ID" value="BCA96458.1"/>
    <property type="molecule type" value="Genomic_DNA"/>
</dbReference>
<keyword evidence="2" id="KW-1185">Reference proteome</keyword>